<dbReference type="Pfam" id="PF00109">
    <property type="entry name" value="ketoacyl-synt"/>
    <property type="match status" value="1"/>
</dbReference>
<dbReference type="AlphaFoldDB" id="X1SQ66"/>
<dbReference type="PANTHER" id="PTHR11712">
    <property type="entry name" value="POLYKETIDE SYNTHASE-RELATED"/>
    <property type="match status" value="1"/>
</dbReference>
<organism evidence="3">
    <name type="scientific">marine sediment metagenome</name>
    <dbReference type="NCBI Taxonomy" id="412755"/>
    <lineage>
        <taxon>unclassified sequences</taxon>
        <taxon>metagenomes</taxon>
        <taxon>ecological metagenomes</taxon>
    </lineage>
</organism>
<dbReference type="GO" id="GO:0006633">
    <property type="term" value="P:fatty acid biosynthetic process"/>
    <property type="evidence" value="ECO:0007669"/>
    <property type="project" value="TreeGrafter"/>
</dbReference>
<dbReference type="InterPro" id="IPR014030">
    <property type="entry name" value="Ketoacyl_synth_N"/>
</dbReference>
<dbReference type="GO" id="GO:0004315">
    <property type="term" value="F:3-oxoacyl-[acyl-carrier-protein] synthase activity"/>
    <property type="evidence" value="ECO:0007669"/>
    <property type="project" value="TreeGrafter"/>
</dbReference>
<proteinExistence type="predicted"/>
<dbReference type="PANTHER" id="PTHR11712:SF336">
    <property type="entry name" value="3-OXOACYL-[ACYL-CARRIER-PROTEIN] SYNTHASE, MITOCHONDRIAL"/>
    <property type="match status" value="1"/>
</dbReference>
<feature type="domain" description="Beta-ketoacyl synthase-like N-terminal" evidence="2">
    <location>
        <begin position="3"/>
        <end position="74"/>
    </location>
</feature>
<dbReference type="Gene3D" id="3.40.47.10">
    <property type="match status" value="1"/>
</dbReference>
<protein>
    <recommendedName>
        <fullName evidence="2">Beta-ketoacyl synthase-like N-terminal domain-containing protein</fullName>
    </recommendedName>
</protein>
<dbReference type="InterPro" id="IPR016039">
    <property type="entry name" value="Thiolase-like"/>
</dbReference>
<evidence type="ECO:0000256" key="1">
    <source>
        <dbReference type="ARBA" id="ARBA00022679"/>
    </source>
</evidence>
<keyword evidence="1" id="KW-0808">Transferase</keyword>
<evidence type="ECO:0000313" key="3">
    <source>
        <dbReference type="EMBL" id="GAI77470.1"/>
    </source>
</evidence>
<sequence length="79" mass="8775">MRKRVVITGLGTVNPLGNCVEDTWEKICAGRSGIGKITKFDATGFQTKIAGEVKNFAPLNFVNKKELRRLDDFIIYSLA</sequence>
<dbReference type="EMBL" id="BARW01009201">
    <property type="protein sequence ID" value="GAI77470.1"/>
    <property type="molecule type" value="Genomic_DNA"/>
</dbReference>
<evidence type="ECO:0000259" key="2">
    <source>
        <dbReference type="Pfam" id="PF00109"/>
    </source>
</evidence>
<gene>
    <name evidence="3" type="ORF">S12H4_18594</name>
</gene>
<name>X1SQ66_9ZZZZ</name>
<reference evidence="3" key="1">
    <citation type="journal article" date="2014" name="Front. Microbiol.">
        <title>High frequency of phylogenetically diverse reductive dehalogenase-homologous genes in deep subseafloor sedimentary metagenomes.</title>
        <authorList>
            <person name="Kawai M."/>
            <person name="Futagami T."/>
            <person name="Toyoda A."/>
            <person name="Takaki Y."/>
            <person name="Nishi S."/>
            <person name="Hori S."/>
            <person name="Arai W."/>
            <person name="Tsubouchi T."/>
            <person name="Morono Y."/>
            <person name="Uchiyama I."/>
            <person name="Ito T."/>
            <person name="Fujiyama A."/>
            <person name="Inagaki F."/>
            <person name="Takami H."/>
        </authorList>
    </citation>
    <scope>NUCLEOTIDE SEQUENCE</scope>
    <source>
        <strain evidence="3">Expedition CK06-06</strain>
    </source>
</reference>
<dbReference type="SUPFAM" id="SSF53901">
    <property type="entry name" value="Thiolase-like"/>
    <property type="match status" value="1"/>
</dbReference>
<comment type="caution">
    <text evidence="3">The sequence shown here is derived from an EMBL/GenBank/DDBJ whole genome shotgun (WGS) entry which is preliminary data.</text>
</comment>
<accession>X1SQ66</accession>
<dbReference type="GO" id="GO:0005829">
    <property type="term" value="C:cytosol"/>
    <property type="evidence" value="ECO:0007669"/>
    <property type="project" value="TreeGrafter"/>
</dbReference>
<dbReference type="InterPro" id="IPR000794">
    <property type="entry name" value="Beta-ketoacyl_synthase"/>
</dbReference>